<feature type="transmembrane region" description="Helical" evidence="1">
    <location>
        <begin position="180"/>
        <end position="209"/>
    </location>
</feature>
<keyword evidence="1" id="KW-0812">Transmembrane</keyword>
<feature type="transmembrane region" description="Helical" evidence="1">
    <location>
        <begin position="119"/>
        <end position="141"/>
    </location>
</feature>
<proteinExistence type="predicted"/>
<comment type="caution">
    <text evidence="2">The sequence shown here is derived from an EMBL/GenBank/DDBJ whole genome shotgun (WGS) entry which is preliminary data.</text>
</comment>
<feature type="transmembrane region" description="Helical" evidence="1">
    <location>
        <begin position="74"/>
        <end position="93"/>
    </location>
</feature>
<dbReference type="Proteomes" id="UP000472335">
    <property type="component" value="Unassembled WGS sequence"/>
</dbReference>
<feature type="transmembrane region" description="Helical" evidence="1">
    <location>
        <begin position="256"/>
        <end position="275"/>
    </location>
</feature>
<dbReference type="RefSeq" id="WP_165263115.1">
    <property type="nucleotide sequence ID" value="NZ_JAAKZY010000084.1"/>
</dbReference>
<name>A0A6G4V9J8_9ACTN</name>
<keyword evidence="1" id="KW-1133">Transmembrane helix</keyword>
<dbReference type="EMBL" id="JAAKZY010000084">
    <property type="protein sequence ID" value="NGO10792.1"/>
    <property type="molecule type" value="Genomic_DNA"/>
</dbReference>
<reference evidence="2 3" key="1">
    <citation type="submission" date="2020-02" db="EMBL/GenBank/DDBJ databases">
        <title>Whole-genome analyses of novel actinobacteria.</title>
        <authorList>
            <person name="Sahin N."/>
            <person name="Gencbay T."/>
        </authorList>
    </citation>
    <scope>NUCLEOTIDE SEQUENCE [LARGE SCALE GENOMIC DNA]</scope>
    <source>
        <strain evidence="2 3">HC44</strain>
    </source>
</reference>
<dbReference type="AlphaFoldDB" id="A0A6G4V9J8"/>
<keyword evidence="3" id="KW-1185">Reference proteome</keyword>
<organism evidence="2 3">
    <name type="scientific">Streptomyces scabichelini</name>
    <dbReference type="NCBI Taxonomy" id="2711217"/>
    <lineage>
        <taxon>Bacteria</taxon>
        <taxon>Bacillati</taxon>
        <taxon>Actinomycetota</taxon>
        <taxon>Actinomycetes</taxon>
        <taxon>Kitasatosporales</taxon>
        <taxon>Streptomycetaceae</taxon>
        <taxon>Streptomyces</taxon>
    </lineage>
</organism>
<feature type="transmembrane region" description="Helical" evidence="1">
    <location>
        <begin position="35"/>
        <end position="54"/>
    </location>
</feature>
<evidence type="ECO:0000256" key="1">
    <source>
        <dbReference type="SAM" id="Phobius"/>
    </source>
</evidence>
<feature type="transmembrane region" description="Helical" evidence="1">
    <location>
        <begin position="153"/>
        <end position="173"/>
    </location>
</feature>
<evidence type="ECO:0000313" key="3">
    <source>
        <dbReference type="Proteomes" id="UP000472335"/>
    </source>
</evidence>
<protein>
    <submittedName>
        <fullName evidence="2">ABC transporter permease</fullName>
    </submittedName>
</protein>
<accession>A0A6G4V9J8</accession>
<feature type="transmembrane region" description="Helical" evidence="1">
    <location>
        <begin position="229"/>
        <end position="249"/>
    </location>
</feature>
<keyword evidence="1" id="KW-0472">Membrane</keyword>
<sequence>MSTVLETPTRAVEPAHPPRPWAAVFALARFEARELRLNTSFVGVAILYVGWIVWQSTSGGDDYPVLQNVDRATQSLPMLVGVAVLLCVNRAVLRSHRRDTDRHFDVLVVEPWRRTLAHLLSLIPAVLFTAVCVVAQFTWAALKPGAVGHGSPAELAVGPLTVLLFGVSGVLLARLVRSSFAAAVIMVLLLFTQVVVPTASGGGWATWLAPVVTQTDATPFPSDLLGRPAFWHVVYLVGLGLSAAVLAVLVSGRRTAVVGTVLGGALALTLLGAVAQSGGTPSATTAARERASVSPEKVQTCVRHDRSTYCAFPEWTGRTADWAAVADRVQNLAGGAAGGERLTVRQRIEARYGPETDSTLPPSATRGQVTVGTDWGGNRVPEFAVGVASVLVAGDEKAGSVLCDARMVTVMWLALGADPDPMTAFRNVRLGDSVSGSATVLAPTEPLSMSAEQTRIVRELLQKPRYGVIAKVKAHWTELTSPKTSTARVAELLDVPAADKGAAGAEADGGSCEE</sequence>
<gene>
    <name evidence="2" type="ORF">G5C60_25150</name>
</gene>
<evidence type="ECO:0000313" key="2">
    <source>
        <dbReference type="EMBL" id="NGO10792.1"/>
    </source>
</evidence>